<keyword evidence="5" id="KW-1185">Reference proteome</keyword>
<evidence type="ECO:0000256" key="2">
    <source>
        <dbReference type="SAM" id="SignalP"/>
    </source>
</evidence>
<organism evidence="4 5">
    <name type="scientific">Chrysophaeum taylorii</name>
    <dbReference type="NCBI Taxonomy" id="2483200"/>
    <lineage>
        <taxon>Eukaryota</taxon>
        <taxon>Sar</taxon>
        <taxon>Stramenopiles</taxon>
        <taxon>Ochrophyta</taxon>
        <taxon>Pelagophyceae</taxon>
        <taxon>Pelagomonadales</taxon>
        <taxon>Pelagomonadaceae</taxon>
        <taxon>Chrysophaeum</taxon>
    </lineage>
</organism>
<dbReference type="PANTHER" id="PTHR43861">
    <property type="entry name" value="TRANS-ACONITATE 2-METHYLTRANSFERASE-RELATED"/>
    <property type="match status" value="1"/>
</dbReference>
<dbReference type="Gene3D" id="3.40.50.150">
    <property type="entry name" value="Vaccinia Virus protein VP39"/>
    <property type="match status" value="1"/>
</dbReference>
<dbReference type="InterPro" id="IPR041698">
    <property type="entry name" value="Methyltransf_25"/>
</dbReference>
<evidence type="ECO:0000313" key="4">
    <source>
        <dbReference type="EMBL" id="KAJ8598941.1"/>
    </source>
</evidence>
<name>A0AAD7U5Z3_9STRA</name>
<accession>A0AAD7U5Z3</accession>
<comment type="caution">
    <text evidence="4">The sequence shown here is derived from an EMBL/GenBank/DDBJ whole genome shotgun (WGS) entry which is preliminary data.</text>
</comment>
<keyword evidence="2" id="KW-0732">Signal</keyword>
<protein>
    <recommendedName>
        <fullName evidence="3">Methyltransferase domain-containing protein</fullName>
    </recommendedName>
</protein>
<dbReference type="InterPro" id="IPR029063">
    <property type="entry name" value="SAM-dependent_MTases_sf"/>
</dbReference>
<gene>
    <name evidence="4" type="ORF">CTAYLR_009642</name>
</gene>
<dbReference type="Pfam" id="PF13649">
    <property type="entry name" value="Methyltransf_25"/>
    <property type="match status" value="1"/>
</dbReference>
<dbReference type="EMBL" id="JAQMWT010000614">
    <property type="protein sequence ID" value="KAJ8598941.1"/>
    <property type="molecule type" value="Genomic_DNA"/>
</dbReference>
<evidence type="ECO:0000313" key="5">
    <source>
        <dbReference type="Proteomes" id="UP001230188"/>
    </source>
</evidence>
<keyword evidence="1" id="KW-0808">Transferase</keyword>
<dbReference type="Proteomes" id="UP001230188">
    <property type="component" value="Unassembled WGS sequence"/>
</dbReference>
<dbReference type="SUPFAM" id="SSF53335">
    <property type="entry name" value="S-adenosyl-L-methionine-dependent methyltransferases"/>
    <property type="match status" value="1"/>
</dbReference>
<reference evidence="4" key="1">
    <citation type="submission" date="2023-01" db="EMBL/GenBank/DDBJ databases">
        <title>Metagenome sequencing of chrysophaentin producing Chrysophaeum taylorii.</title>
        <authorList>
            <person name="Davison J."/>
            <person name="Bewley C."/>
        </authorList>
    </citation>
    <scope>NUCLEOTIDE SEQUENCE</scope>
    <source>
        <strain evidence="4">NIES-1699</strain>
    </source>
</reference>
<evidence type="ECO:0000259" key="3">
    <source>
        <dbReference type="Pfam" id="PF13649"/>
    </source>
</evidence>
<proteinExistence type="predicted"/>
<feature type="domain" description="Methyltransferase" evidence="3">
    <location>
        <begin position="90"/>
        <end position="179"/>
    </location>
</feature>
<dbReference type="CDD" id="cd02440">
    <property type="entry name" value="AdoMet_MTases"/>
    <property type="match status" value="1"/>
</dbReference>
<feature type="signal peptide" evidence="2">
    <location>
        <begin position="1"/>
        <end position="21"/>
    </location>
</feature>
<sequence>MFALLAIVSTAVTGFMDPASSKYTSAALSHRHPRTHLVGNHGLGGFLQAMTLPLFWEIVDRSVGYNVCDVALTKLSPRNRENFHKLTAYDLGCGIGRFSVALARQNVKSIKAIDASEMMLSFAKMLTYPHKIKYLQENVVDAVIDKCDLVVASFLMHELPPSGHRLLLENALRKLKSGGQMLVVDADPDNTVLSRAVIDTMEPFFDEYQASFVDTCKELSRIHKCHYAYEKIDEGRCVVWILTKF</sequence>
<feature type="chain" id="PRO_5041939880" description="Methyltransferase domain-containing protein" evidence="2">
    <location>
        <begin position="22"/>
        <end position="245"/>
    </location>
</feature>
<dbReference type="AlphaFoldDB" id="A0AAD7U5Z3"/>
<evidence type="ECO:0000256" key="1">
    <source>
        <dbReference type="ARBA" id="ARBA00022679"/>
    </source>
</evidence>
<dbReference type="GO" id="GO:0016740">
    <property type="term" value="F:transferase activity"/>
    <property type="evidence" value="ECO:0007669"/>
    <property type="project" value="UniProtKB-KW"/>
</dbReference>